<organism evidence="2 3">
    <name type="scientific">Ancylostoma caninum</name>
    <name type="common">Dog hookworm</name>
    <dbReference type="NCBI Taxonomy" id="29170"/>
    <lineage>
        <taxon>Eukaryota</taxon>
        <taxon>Metazoa</taxon>
        <taxon>Ecdysozoa</taxon>
        <taxon>Nematoda</taxon>
        <taxon>Chromadorea</taxon>
        <taxon>Rhabditida</taxon>
        <taxon>Rhabditina</taxon>
        <taxon>Rhabditomorpha</taxon>
        <taxon>Strongyloidea</taxon>
        <taxon>Ancylostomatidae</taxon>
        <taxon>Ancylostomatinae</taxon>
        <taxon>Ancylostoma</taxon>
    </lineage>
</organism>
<gene>
    <name evidence="2" type="ORF">ANCCAN_26673</name>
</gene>
<evidence type="ECO:0000313" key="3">
    <source>
        <dbReference type="Proteomes" id="UP000252519"/>
    </source>
</evidence>
<accession>A0A368F689</accession>
<protein>
    <submittedName>
        <fullName evidence="2">Uncharacterized protein</fullName>
    </submittedName>
</protein>
<name>A0A368F689_ANCCA</name>
<keyword evidence="3" id="KW-1185">Reference proteome</keyword>
<reference evidence="2 3" key="1">
    <citation type="submission" date="2014-10" db="EMBL/GenBank/DDBJ databases">
        <title>Draft genome of the hookworm Ancylostoma caninum.</title>
        <authorList>
            <person name="Mitreva M."/>
        </authorList>
    </citation>
    <scope>NUCLEOTIDE SEQUENCE [LARGE SCALE GENOMIC DNA]</scope>
    <source>
        <strain evidence="2 3">Baltimore</strain>
    </source>
</reference>
<evidence type="ECO:0000313" key="2">
    <source>
        <dbReference type="EMBL" id="RCN27593.1"/>
    </source>
</evidence>
<dbReference type="Proteomes" id="UP000252519">
    <property type="component" value="Unassembled WGS sequence"/>
</dbReference>
<dbReference type="AlphaFoldDB" id="A0A368F689"/>
<evidence type="ECO:0000256" key="1">
    <source>
        <dbReference type="SAM" id="MobiDB-lite"/>
    </source>
</evidence>
<dbReference type="EMBL" id="JOJR01003834">
    <property type="protein sequence ID" value="RCN27593.1"/>
    <property type="molecule type" value="Genomic_DNA"/>
</dbReference>
<feature type="region of interest" description="Disordered" evidence="1">
    <location>
        <begin position="48"/>
        <end position="68"/>
    </location>
</feature>
<sequence length="84" mass="8851">MKTLTAVKANLFGRSQVVGSRAQLSKGDYSDPTGQLDATKTAINEGKLRATCGSPPSDEPSKEFTWSEVSSSGKSAELCRIASL</sequence>
<proteinExistence type="predicted"/>
<comment type="caution">
    <text evidence="2">The sequence shown here is derived from an EMBL/GenBank/DDBJ whole genome shotgun (WGS) entry which is preliminary data.</text>
</comment>